<comment type="caution">
    <text evidence="4">The sequence shown here is derived from an EMBL/GenBank/DDBJ whole genome shotgun (WGS) entry which is preliminary data.</text>
</comment>
<gene>
    <name evidence="4" type="ORF">M0813_05664</name>
</gene>
<evidence type="ECO:0000313" key="5">
    <source>
        <dbReference type="Proteomes" id="UP001150062"/>
    </source>
</evidence>
<feature type="domain" description="Homeobox" evidence="3">
    <location>
        <begin position="467"/>
        <end position="533"/>
    </location>
</feature>
<sequence length="546" mass="65159">MNFQKGLGVDECQEFKKQLDNGGTKSEKFQKKTSQKNHQNANTHDIFNLLKKKNNYSNSQQDFQLTTKDLMKTNPYNLKLSKQTIKNPFIIFPNNKTNSNSRDFITKGFYNTAHKTKKIYSLDPNGNQIKQDQKRIYSNRGMGMKVDVEEYEEESEDEEEEQEIEPQQQEEEQEEENKEKGSRVTNETDHGWVRKNKELKISLQDKKKKVKKHGLNKKEIVMIETLICDNNWNSRNFKEFLSKTFFIQNLTNESMQLRLKLFEKMKTIESRLKGTSYLEFKHLIQKYFDQIIYLKNAAHEFLLLFLKSFSTNSKKLSKYCNFTKTKSFTKEKVNIENQINHKFSELHLHLDNKTLKYLHYFQVYLERENHGVYNSWSSIKRNQIQVKTKSKVNKDLLNRKVKNNEKGHEKEKEIWKAKGKAKQKGKRKGKEKEQNKINFYGINYQKSENDNKHMLKKVRKRTTLKKSNKKIKRTRLLDVSKDILIQWFQEREKTEIGPYASIEEKRHLANLCNISEKQVTTFLGNMRRKYKEEVEKGYINSPTWLD</sequence>
<keyword evidence="5" id="KW-1185">Reference proteome</keyword>
<dbReference type="SMART" id="SM00389">
    <property type="entry name" value="HOX"/>
    <property type="match status" value="1"/>
</dbReference>
<dbReference type="Proteomes" id="UP001150062">
    <property type="component" value="Unassembled WGS sequence"/>
</dbReference>
<proteinExistence type="predicted"/>
<feature type="compositionally biased region" description="Basic residues" evidence="2">
    <location>
        <begin position="417"/>
        <end position="429"/>
    </location>
</feature>
<protein>
    <submittedName>
        <fullName evidence="4">Chromatin assembly factor 1 subunit a</fullName>
    </submittedName>
</protein>
<evidence type="ECO:0000256" key="1">
    <source>
        <dbReference type="PROSITE-ProRule" id="PRU00108"/>
    </source>
</evidence>
<evidence type="ECO:0000313" key="4">
    <source>
        <dbReference type="EMBL" id="KAJ6231591.1"/>
    </source>
</evidence>
<dbReference type="InterPro" id="IPR009057">
    <property type="entry name" value="Homeodomain-like_sf"/>
</dbReference>
<name>A0ABQ8XG93_9EUKA</name>
<feature type="compositionally biased region" description="Acidic residues" evidence="2">
    <location>
        <begin position="149"/>
        <end position="176"/>
    </location>
</feature>
<dbReference type="EMBL" id="JAOAOG010000299">
    <property type="protein sequence ID" value="KAJ6231591.1"/>
    <property type="molecule type" value="Genomic_DNA"/>
</dbReference>
<feature type="compositionally biased region" description="Basic and acidic residues" evidence="2">
    <location>
        <begin position="177"/>
        <end position="189"/>
    </location>
</feature>
<feature type="compositionally biased region" description="Basic and acidic residues" evidence="2">
    <location>
        <begin position="404"/>
        <end position="416"/>
    </location>
</feature>
<evidence type="ECO:0000256" key="2">
    <source>
        <dbReference type="SAM" id="MobiDB-lite"/>
    </source>
</evidence>
<dbReference type="CDD" id="cd00086">
    <property type="entry name" value="homeodomain"/>
    <property type="match status" value="1"/>
</dbReference>
<keyword evidence="1" id="KW-0371">Homeobox</keyword>
<dbReference type="PROSITE" id="PS50071">
    <property type="entry name" value="HOMEOBOX_2"/>
    <property type="match status" value="1"/>
</dbReference>
<dbReference type="Gene3D" id="1.10.10.60">
    <property type="entry name" value="Homeodomain-like"/>
    <property type="match status" value="1"/>
</dbReference>
<dbReference type="SUPFAM" id="SSF46689">
    <property type="entry name" value="Homeodomain-like"/>
    <property type="match status" value="1"/>
</dbReference>
<comment type="subcellular location">
    <subcellularLocation>
        <location evidence="1">Nucleus</location>
    </subcellularLocation>
</comment>
<feature type="region of interest" description="Disordered" evidence="2">
    <location>
        <begin position="123"/>
        <end position="142"/>
    </location>
</feature>
<feature type="DNA-binding region" description="Homeobox" evidence="1">
    <location>
        <begin position="469"/>
        <end position="534"/>
    </location>
</feature>
<feature type="region of interest" description="Disordered" evidence="2">
    <location>
        <begin position="148"/>
        <end position="189"/>
    </location>
</feature>
<feature type="region of interest" description="Disordered" evidence="2">
    <location>
        <begin position="404"/>
        <end position="434"/>
    </location>
</feature>
<accession>A0ABQ8XG93</accession>
<organism evidence="4 5">
    <name type="scientific">Anaeramoeba flamelloides</name>
    <dbReference type="NCBI Taxonomy" id="1746091"/>
    <lineage>
        <taxon>Eukaryota</taxon>
        <taxon>Metamonada</taxon>
        <taxon>Anaeramoebidae</taxon>
        <taxon>Anaeramoeba</taxon>
    </lineage>
</organism>
<keyword evidence="1" id="KW-0238">DNA-binding</keyword>
<keyword evidence="1" id="KW-0539">Nucleus</keyword>
<reference evidence="4" key="1">
    <citation type="submission" date="2022-08" db="EMBL/GenBank/DDBJ databases">
        <title>Novel sulfate-reducing endosymbionts in the free-living metamonad Anaeramoeba.</title>
        <authorList>
            <person name="Jerlstrom-Hultqvist J."/>
            <person name="Cepicka I."/>
            <person name="Gallot-Lavallee L."/>
            <person name="Salas-Leiva D."/>
            <person name="Curtis B.A."/>
            <person name="Zahonova K."/>
            <person name="Pipaliya S."/>
            <person name="Dacks J."/>
            <person name="Roger A.J."/>
        </authorList>
    </citation>
    <scope>NUCLEOTIDE SEQUENCE</scope>
    <source>
        <strain evidence="4">Schooner1</strain>
    </source>
</reference>
<dbReference type="InterPro" id="IPR001356">
    <property type="entry name" value="HD"/>
</dbReference>
<evidence type="ECO:0000259" key="3">
    <source>
        <dbReference type="PROSITE" id="PS50071"/>
    </source>
</evidence>